<reference evidence="3" key="1">
    <citation type="submission" date="2016-09" db="EMBL/GenBank/DDBJ databases">
        <authorList>
            <person name="Koehorst J."/>
        </authorList>
    </citation>
    <scope>NUCLEOTIDE SEQUENCE [LARGE SCALE GENOMIC DNA]</scope>
</reference>
<dbReference type="Pfam" id="PF07589">
    <property type="entry name" value="PEP-CTERM"/>
    <property type="match status" value="1"/>
</dbReference>
<gene>
    <name evidence="2" type="ORF">PYTT_1398</name>
</gene>
<dbReference type="Pfam" id="PF13385">
    <property type="entry name" value="Laminin_G_3"/>
    <property type="match status" value="1"/>
</dbReference>
<protein>
    <submittedName>
        <fullName evidence="2">Concanavalin a-like lectin/glucanase domain</fullName>
    </submittedName>
</protein>
<evidence type="ECO:0000313" key="2">
    <source>
        <dbReference type="EMBL" id="SEH87765.1"/>
    </source>
</evidence>
<name>A0A1C7P9V1_9BACT</name>
<dbReference type="InterPro" id="IPR013424">
    <property type="entry name" value="Ice-binding_C"/>
</dbReference>
<dbReference type="Proteomes" id="UP000176204">
    <property type="component" value="Chromosome I"/>
</dbReference>
<keyword evidence="3" id="KW-1185">Reference proteome</keyword>
<proteinExistence type="predicted"/>
<evidence type="ECO:0000259" key="1">
    <source>
        <dbReference type="Pfam" id="PF07589"/>
    </source>
</evidence>
<dbReference type="SUPFAM" id="SSF49899">
    <property type="entry name" value="Concanavalin A-like lectins/glucanases"/>
    <property type="match status" value="1"/>
</dbReference>
<dbReference type="AlphaFoldDB" id="A0A1C7P9V1"/>
<dbReference type="EMBL" id="LT629973">
    <property type="protein sequence ID" value="SEH87765.1"/>
    <property type="molecule type" value="Genomic_DNA"/>
</dbReference>
<dbReference type="STRING" id="1679444.PYTT_1398"/>
<sequence length="183" mass="19541">MHNTGTPHARDVPFSSMNASTSKLHVKRIQTLMARYTNYLYVQSGGNNKYNVYGNGLIGNGGESTAPITQNVWNHMALTYQNGVATLFLNGEQAGQWTGTPIANADVTQFTLGNGDSGSKPTAMYDEVALFSGALTKDQVGYLAKGRVSDAIKAENAAVPEPATATLGLLSLAGLMLRRRRMA</sequence>
<dbReference type="InterPro" id="IPR013320">
    <property type="entry name" value="ConA-like_dom_sf"/>
</dbReference>
<organism evidence="2 3">
    <name type="scientific">Akkermansia glycaniphila</name>
    <dbReference type="NCBI Taxonomy" id="1679444"/>
    <lineage>
        <taxon>Bacteria</taxon>
        <taxon>Pseudomonadati</taxon>
        <taxon>Verrucomicrobiota</taxon>
        <taxon>Verrucomicrobiia</taxon>
        <taxon>Verrucomicrobiales</taxon>
        <taxon>Akkermansiaceae</taxon>
        <taxon>Akkermansia</taxon>
    </lineage>
</organism>
<keyword evidence="2" id="KW-0430">Lectin</keyword>
<accession>A0A1C7P9V1</accession>
<dbReference type="Gene3D" id="2.60.120.200">
    <property type="match status" value="1"/>
</dbReference>
<evidence type="ECO:0000313" key="3">
    <source>
        <dbReference type="Proteomes" id="UP000176204"/>
    </source>
</evidence>
<dbReference type="KEGG" id="agl:PYTT_1398"/>
<feature type="domain" description="Ice-binding protein C-terminal" evidence="1">
    <location>
        <begin position="158"/>
        <end position="180"/>
    </location>
</feature>
<dbReference type="GO" id="GO:0030246">
    <property type="term" value="F:carbohydrate binding"/>
    <property type="evidence" value="ECO:0007669"/>
    <property type="project" value="UniProtKB-KW"/>
</dbReference>